<evidence type="ECO:0000259" key="1">
    <source>
        <dbReference type="Pfam" id="PF17389"/>
    </source>
</evidence>
<keyword evidence="3" id="KW-1185">Reference proteome</keyword>
<feature type="domain" description="Alpha-L-rhamnosidase six-hairpin glycosidase" evidence="1">
    <location>
        <begin position="364"/>
        <end position="609"/>
    </location>
</feature>
<name>A0AAE3DQV9_9FIRM</name>
<gene>
    <name evidence="2" type="ORF">LKD71_02680</name>
</gene>
<dbReference type="InterPro" id="IPR012341">
    <property type="entry name" value="6hp_glycosidase-like_sf"/>
</dbReference>
<dbReference type="RefSeq" id="WP_227614242.1">
    <property type="nucleotide sequence ID" value="NZ_JAJEPR010000003.1"/>
</dbReference>
<dbReference type="EMBL" id="JAJEPR010000003">
    <property type="protein sequence ID" value="MCC2188739.1"/>
    <property type="molecule type" value="Genomic_DNA"/>
</dbReference>
<sequence>MFEVKKALPVWGATMKNKWNQFAGFYTKLEKPGEVTFRIAARSYYRLYVDGNMLASGPARTAEHYCRVDEIRTELKGQADIAVEVVALSKPEKYCNDCTMEDGLFLCEILDADGEVLAATGGEEWKYRELLYRRSLVETMSHSRGILEYYDLTPTSFDWMRGKSEWEPWALVEEKIGWLPRNAKYPTYRPLDMQAMTGIYDEVVDKEAFENPPLSLAKLFNPTYFSVIPEENYFVDQIRAEKSVPFSGKMKRLSPTEYEITPGVQPTGCVWEREFSDVGFIDFTISVEKECTLDVLNTDHRGLYGAIRGNSYCSRYHLAPGSYHLTTFEQKLTRYVKFVLRTEGKVTVTRPRLLEDTYPDGRENSFSCSDGELNRIYEAARRTLRLCTLDIYMDCPQRERGGWLCDSQFNGPASWLMFGDLTVEHDFLENFLLTDPDEKWKSFFPEVYPGVHKSPEEVGITNWSFWLVTELYDYYQRSGDREFIDKYACRIERFIEGMLTLRGESGLLENLPNAFVDWSISNKEFNLQPINVPNNCLAVCLLERAAEMYRKPEWAKTAQEMRTVIEGLTGSGALFGADGDAAVLENGRFHRTGVKTEAGMALELWSGFHLENKVYIQQFVNALGPCPEYRPNPNVGRTNMFIGMMIRFEVLARLGRSEQLIRELKDVYLQELRDGSGTLFENVHALSGCHAFNGEAGALIVNQVLGLGQPLQLTKTVTICPHPARLRWAVGTAETEDGTIFMDWSSEPDEHRLVVRLQLPKGWKYEFQRPFELEGWEIKIEVSSLAA</sequence>
<dbReference type="InterPro" id="IPR035396">
    <property type="entry name" value="Bac_rhamnosid6H"/>
</dbReference>
<accession>A0AAE3DQV9</accession>
<dbReference type="PANTHER" id="PTHR34987">
    <property type="entry name" value="C, PUTATIVE (AFU_ORTHOLOGUE AFUA_3G02880)-RELATED"/>
    <property type="match status" value="1"/>
</dbReference>
<protein>
    <recommendedName>
        <fullName evidence="1">Alpha-L-rhamnosidase six-hairpin glycosidase domain-containing protein</fullName>
    </recommendedName>
</protein>
<dbReference type="PANTHER" id="PTHR34987:SF4">
    <property type="entry name" value="ALPHA-L-RHAMNOSIDASE C-TERMINAL DOMAIN-CONTAINING PROTEIN"/>
    <property type="match status" value="1"/>
</dbReference>
<organism evidence="2 3">
    <name type="scientific">Fusicatenibacter faecihominis</name>
    <dbReference type="NCBI Taxonomy" id="2881276"/>
    <lineage>
        <taxon>Bacteria</taxon>
        <taxon>Bacillati</taxon>
        <taxon>Bacillota</taxon>
        <taxon>Clostridia</taxon>
        <taxon>Lachnospirales</taxon>
        <taxon>Lachnospiraceae</taxon>
        <taxon>Fusicatenibacter</taxon>
    </lineage>
</organism>
<dbReference type="Gene3D" id="2.60.420.10">
    <property type="entry name" value="Maltose phosphorylase, domain 3"/>
    <property type="match status" value="1"/>
</dbReference>
<evidence type="ECO:0000313" key="2">
    <source>
        <dbReference type="EMBL" id="MCC2188739.1"/>
    </source>
</evidence>
<comment type="caution">
    <text evidence="2">The sequence shown here is derived from an EMBL/GenBank/DDBJ whole genome shotgun (WGS) entry which is preliminary data.</text>
</comment>
<dbReference type="Gene3D" id="2.60.120.260">
    <property type="entry name" value="Galactose-binding domain-like"/>
    <property type="match status" value="2"/>
</dbReference>
<reference evidence="2 3" key="1">
    <citation type="submission" date="2021-10" db="EMBL/GenBank/DDBJ databases">
        <title>Anaerobic single-cell dispensing facilitates the cultivation of human gut bacteria.</title>
        <authorList>
            <person name="Afrizal A."/>
        </authorList>
    </citation>
    <scope>NUCLEOTIDE SEQUENCE [LARGE SCALE GENOMIC DNA]</scope>
    <source>
        <strain evidence="2 3">CLA-AA-H277</strain>
    </source>
</reference>
<dbReference type="Proteomes" id="UP001197875">
    <property type="component" value="Unassembled WGS sequence"/>
</dbReference>
<dbReference type="Gene3D" id="1.50.10.10">
    <property type="match status" value="1"/>
</dbReference>
<dbReference type="Pfam" id="PF17389">
    <property type="entry name" value="Bac_rhamnosid6H"/>
    <property type="match status" value="1"/>
</dbReference>
<dbReference type="InterPro" id="IPR008928">
    <property type="entry name" value="6-hairpin_glycosidase_sf"/>
</dbReference>
<evidence type="ECO:0000313" key="3">
    <source>
        <dbReference type="Proteomes" id="UP001197875"/>
    </source>
</evidence>
<dbReference type="SUPFAM" id="SSF48208">
    <property type="entry name" value="Six-hairpin glycosidases"/>
    <property type="match status" value="1"/>
</dbReference>
<proteinExistence type="predicted"/>
<dbReference type="AlphaFoldDB" id="A0AAE3DQV9"/>
<dbReference type="GO" id="GO:0005975">
    <property type="term" value="P:carbohydrate metabolic process"/>
    <property type="evidence" value="ECO:0007669"/>
    <property type="project" value="InterPro"/>
</dbReference>